<gene>
    <name evidence="2" type="ORF">E2C01_035237</name>
</gene>
<evidence type="ECO:0000256" key="1">
    <source>
        <dbReference type="SAM" id="MobiDB-lite"/>
    </source>
</evidence>
<comment type="caution">
    <text evidence="2">The sequence shown here is derived from an EMBL/GenBank/DDBJ whole genome shotgun (WGS) entry which is preliminary data.</text>
</comment>
<evidence type="ECO:0000313" key="2">
    <source>
        <dbReference type="EMBL" id="MPC41635.1"/>
    </source>
</evidence>
<feature type="compositionally biased region" description="Polar residues" evidence="1">
    <location>
        <begin position="1"/>
        <end position="18"/>
    </location>
</feature>
<accession>A0A5B7F7T5</accession>
<feature type="region of interest" description="Disordered" evidence="1">
    <location>
        <begin position="1"/>
        <end position="68"/>
    </location>
</feature>
<feature type="compositionally biased region" description="Polar residues" evidence="1">
    <location>
        <begin position="59"/>
        <end position="68"/>
    </location>
</feature>
<keyword evidence="3" id="KW-1185">Reference proteome</keyword>
<name>A0A5B7F7T5_PORTR</name>
<reference evidence="2 3" key="1">
    <citation type="submission" date="2019-05" db="EMBL/GenBank/DDBJ databases">
        <title>Another draft genome of Portunus trituberculatus and its Hox gene families provides insights of decapod evolution.</title>
        <authorList>
            <person name="Jeong J.-H."/>
            <person name="Song I."/>
            <person name="Kim S."/>
            <person name="Choi T."/>
            <person name="Kim D."/>
            <person name="Ryu S."/>
            <person name="Kim W."/>
        </authorList>
    </citation>
    <scope>NUCLEOTIDE SEQUENCE [LARGE SCALE GENOMIC DNA]</scope>
    <source>
        <tissue evidence="2">Muscle</tissue>
    </source>
</reference>
<sequence>MAGRQDTQQECGSKTSPGNHLLHPTQLRAAMATQGEVEKEAAKKRARKKGRRKREEEQVNTVPITERI</sequence>
<organism evidence="2 3">
    <name type="scientific">Portunus trituberculatus</name>
    <name type="common">Swimming crab</name>
    <name type="synonym">Neptunus trituberculatus</name>
    <dbReference type="NCBI Taxonomy" id="210409"/>
    <lineage>
        <taxon>Eukaryota</taxon>
        <taxon>Metazoa</taxon>
        <taxon>Ecdysozoa</taxon>
        <taxon>Arthropoda</taxon>
        <taxon>Crustacea</taxon>
        <taxon>Multicrustacea</taxon>
        <taxon>Malacostraca</taxon>
        <taxon>Eumalacostraca</taxon>
        <taxon>Eucarida</taxon>
        <taxon>Decapoda</taxon>
        <taxon>Pleocyemata</taxon>
        <taxon>Brachyura</taxon>
        <taxon>Eubrachyura</taxon>
        <taxon>Portunoidea</taxon>
        <taxon>Portunidae</taxon>
        <taxon>Portuninae</taxon>
        <taxon>Portunus</taxon>
    </lineage>
</organism>
<dbReference type="EMBL" id="VSRR010005135">
    <property type="protein sequence ID" value="MPC41635.1"/>
    <property type="molecule type" value="Genomic_DNA"/>
</dbReference>
<dbReference type="AlphaFoldDB" id="A0A5B7F7T5"/>
<evidence type="ECO:0000313" key="3">
    <source>
        <dbReference type="Proteomes" id="UP000324222"/>
    </source>
</evidence>
<dbReference type="Proteomes" id="UP000324222">
    <property type="component" value="Unassembled WGS sequence"/>
</dbReference>
<proteinExistence type="predicted"/>
<protein>
    <submittedName>
        <fullName evidence="2">Uncharacterized protein</fullName>
    </submittedName>
</protein>